<evidence type="ECO:0000313" key="3">
    <source>
        <dbReference type="Proteomes" id="UP001473302"/>
    </source>
</evidence>
<reference evidence="2 3" key="1">
    <citation type="submission" date="2024-04" db="EMBL/GenBank/DDBJ databases">
        <title>genome sequences of Mucor flavus KT1a and Helicostylum pulchrum KT1b strains isolated from the surface of a dry-aged beef.</title>
        <authorList>
            <person name="Toyotome T."/>
            <person name="Hosono M."/>
            <person name="Torimaru M."/>
            <person name="Fukuda K."/>
            <person name="Mikami N."/>
        </authorList>
    </citation>
    <scope>NUCLEOTIDE SEQUENCE [LARGE SCALE GENOMIC DNA]</scope>
    <source>
        <strain evidence="2 3">KT1a</strain>
    </source>
</reference>
<name>A0ABP9Z6W2_9FUNG</name>
<organism evidence="2 3">
    <name type="scientific">Mucor flavus</name>
    <dbReference type="NCBI Taxonomy" id="439312"/>
    <lineage>
        <taxon>Eukaryota</taxon>
        <taxon>Fungi</taxon>
        <taxon>Fungi incertae sedis</taxon>
        <taxon>Mucoromycota</taxon>
        <taxon>Mucoromycotina</taxon>
        <taxon>Mucoromycetes</taxon>
        <taxon>Mucorales</taxon>
        <taxon>Mucorineae</taxon>
        <taxon>Mucoraceae</taxon>
        <taxon>Mucor</taxon>
    </lineage>
</organism>
<evidence type="ECO:0000256" key="1">
    <source>
        <dbReference type="SAM" id="MobiDB-lite"/>
    </source>
</evidence>
<feature type="region of interest" description="Disordered" evidence="1">
    <location>
        <begin position="147"/>
        <end position="168"/>
    </location>
</feature>
<dbReference type="EMBL" id="BAABUK010000023">
    <property type="protein sequence ID" value="GAA5814873.1"/>
    <property type="molecule type" value="Genomic_DNA"/>
</dbReference>
<protein>
    <submittedName>
        <fullName evidence="2">Uncharacterized protein</fullName>
    </submittedName>
</protein>
<comment type="caution">
    <text evidence="2">The sequence shown here is derived from an EMBL/GenBank/DDBJ whole genome shotgun (WGS) entry which is preliminary data.</text>
</comment>
<proteinExistence type="predicted"/>
<feature type="compositionally biased region" description="Acidic residues" evidence="1">
    <location>
        <begin position="151"/>
        <end position="168"/>
    </location>
</feature>
<dbReference type="Proteomes" id="UP001473302">
    <property type="component" value="Unassembled WGS sequence"/>
</dbReference>
<sequence length="168" mass="19588">MEESDCEYARKPIPSKYFKDRLKLILATKAYINDLVNNSPCLSEEDIVLIKIPFIQIMGFEGLLSIMSLKDKGIYVVEDMQKFKFPTTEKQVRKEGINDLRLLEDLKEYIEEGIHNHDTDAMSDIANETRPLRNKANKDWINKIICPVNSSDEESEDEQEEREDEEDL</sequence>
<gene>
    <name evidence="2" type="ORF">MFLAVUS_008376</name>
</gene>
<evidence type="ECO:0000313" key="2">
    <source>
        <dbReference type="EMBL" id="GAA5814873.1"/>
    </source>
</evidence>
<keyword evidence="3" id="KW-1185">Reference proteome</keyword>
<accession>A0ABP9Z6W2</accession>